<reference evidence="2" key="1">
    <citation type="journal article" date="2023" name="IMA Fungus">
        <title>Comparative genomic study of the Penicillium genus elucidates a diverse pangenome and 15 lateral gene transfer events.</title>
        <authorList>
            <person name="Petersen C."/>
            <person name="Sorensen T."/>
            <person name="Nielsen M.R."/>
            <person name="Sondergaard T.E."/>
            <person name="Sorensen J.L."/>
            <person name="Fitzpatrick D.A."/>
            <person name="Frisvad J.C."/>
            <person name="Nielsen K.L."/>
        </authorList>
    </citation>
    <scope>NUCLEOTIDE SEQUENCE</scope>
    <source>
        <strain evidence="2">IBT 17514</strain>
    </source>
</reference>
<accession>A0AAD6HRE6</accession>
<proteinExistence type="predicted"/>
<name>A0AAD6HRE6_9EURO</name>
<evidence type="ECO:0000313" key="3">
    <source>
        <dbReference type="Proteomes" id="UP001215712"/>
    </source>
</evidence>
<sequence length="300" mass="34620">MSEYRLAIELTAQVISYLIDSGSDPAPYATVNREWQMLIEHRTFKTITLNTKLEPYSIEARAELETAEEQRRNNEIFVAAIQSLFNIFKSWSENEPGIDLSIGAESVSDFVDRQRSRQARRAPENDLRQRSPALRDFSQQLTFMRLQDIVVGKELFWPINSTDDLSLPSWPNLTYVDLQYGITTPSGEWLFERDPEEDEFDPNFDREEQLPEHKKRAPEDRVLNAFRMKASPGLLNGFTSEAHANLLFVYKVDGTTAKATWSSRKLFTPDEPVLQAWRDAGFRHTGVESEIQLEAWENPV</sequence>
<evidence type="ECO:0000313" key="2">
    <source>
        <dbReference type="EMBL" id="KAJ5732551.1"/>
    </source>
</evidence>
<organism evidence="2 3">
    <name type="scientific">Penicillium malachiteum</name>
    <dbReference type="NCBI Taxonomy" id="1324776"/>
    <lineage>
        <taxon>Eukaryota</taxon>
        <taxon>Fungi</taxon>
        <taxon>Dikarya</taxon>
        <taxon>Ascomycota</taxon>
        <taxon>Pezizomycotina</taxon>
        <taxon>Eurotiomycetes</taxon>
        <taxon>Eurotiomycetidae</taxon>
        <taxon>Eurotiales</taxon>
        <taxon>Aspergillaceae</taxon>
        <taxon>Penicillium</taxon>
    </lineage>
</organism>
<feature type="compositionally biased region" description="Basic and acidic residues" evidence="1">
    <location>
        <begin position="203"/>
        <end position="215"/>
    </location>
</feature>
<evidence type="ECO:0000256" key="1">
    <source>
        <dbReference type="SAM" id="MobiDB-lite"/>
    </source>
</evidence>
<dbReference type="EMBL" id="JAQJAN010000004">
    <property type="protein sequence ID" value="KAJ5732551.1"/>
    <property type="molecule type" value="Genomic_DNA"/>
</dbReference>
<gene>
    <name evidence="2" type="ORF">N7493_004032</name>
</gene>
<dbReference type="AlphaFoldDB" id="A0AAD6HRE6"/>
<protein>
    <submittedName>
        <fullName evidence="2">Uncharacterized protein</fullName>
    </submittedName>
</protein>
<feature type="region of interest" description="Disordered" evidence="1">
    <location>
        <begin position="196"/>
        <end position="215"/>
    </location>
</feature>
<comment type="caution">
    <text evidence="2">The sequence shown here is derived from an EMBL/GenBank/DDBJ whole genome shotgun (WGS) entry which is preliminary data.</text>
</comment>
<reference evidence="2" key="2">
    <citation type="submission" date="2023-01" db="EMBL/GenBank/DDBJ databases">
        <authorList>
            <person name="Petersen C."/>
        </authorList>
    </citation>
    <scope>NUCLEOTIDE SEQUENCE</scope>
    <source>
        <strain evidence="2">IBT 17514</strain>
    </source>
</reference>
<dbReference type="Proteomes" id="UP001215712">
    <property type="component" value="Unassembled WGS sequence"/>
</dbReference>
<keyword evidence="3" id="KW-1185">Reference proteome</keyword>